<dbReference type="InterPro" id="IPR011004">
    <property type="entry name" value="Trimer_LpxA-like_sf"/>
</dbReference>
<evidence type="ECO:0000256" key="2">
    <source>
        <dbReference type="ARBA" id="ARBA00022679"/>
    </source>
</evidence>
<proteinExistence type="inferred from homology"/>
<keyword evidence="2 8" id="KW-0808">Transferase</keyword>
<name>A0A2L0UG85_9MICC</name>
<keyword evidence="3 8" id="KW-0548">Nucleotidyltransferase</keyword>
<evidence type="ECO:0000259" key="6">
    <source>
        <dbReference type="Pfam" id="PF00483"/>
    </source>
</evidence>
<dbReference type="AlphaFoldDB" id="A0A2L0UG85"/>
<keyword evidence="4" id="KW-0320">Glycogen biosynthesis</keyword>
<evidence type="ECO:0000256" key="5">
    <source>
        <dbReference type="SAM" id="MobiDB-lite"/>
    </source>
</evidence>
<feature type="region of interest" description="Disordered" evidence="5">
    <location>
        <begin position="359"/>
        <end position="380"/>
    </location>
</feature>
<sequence length="380" mass="40891">MDQQAQFRRQPRILAIVLAGGAGGRLGALTDHRAKPAMPLGGSFRLIDVSLSNLHHSGISDVWIMEQYQPKTINDHLRNGRPWDLDRTRGGLLVLPPFSGHEGEGFAEGNADGLLRQASFIRDFAPDLVLVLSSDHLYRLDYRDVVDTHLRTGAALTMVTVDFDGDASHHGVVTVGDGGRVTGFAYKPEEPQSDIVTAEVFLYTAGTLLESLDHLQDSHDGLGDYGHHLVPHLVEQGSVVEHRLDGYWRDLGTPANYLRAHLDLVDGKGLELADPEWPLLTEPPQLVPAFIGEGAVVSNSLVAPGATVHGTVRRSVIGSGATVEAGAVVEDSVLLNRVRLRSGTHVRYAIVDSDADLSGDYAGTAPEDPAVVDRTGQLGD</sequence>
<dbReference type="GO" id="GO:0008878">
    <property type="term" value="F:glucose-1-phosphate adenylyltransferase activity"/>
    <property type="evidence" value="ECO:0007669"/>
    <property type="project" value="InterPro"/>
</dbReference>
<dbReference type="CDD" id="cd02508">
    <property type="entry name" value="ADP_Glucose_PP"/>
    <property type="match status" value="1"/>
</dbReference>
<protein>
    <submittedName>
        <fullName evidence="8">Glucose-1-phosphate adenylyltransferase</fullName>
    </submittedName>
</protein>
<dbReference type="InterPro" id="IPR056818">
    <property type="entry name" value="GlmU/GlgC-like_hexapep"/>
</dbReference>
<evidence type="ECO:0000259" key="7">
    <source>
        <dbReference type="Pfam" id="PF24894"/>
    </source>
</evidence>
<dbReference type="SUPFAM" id="SSF53448">
    <property type="entry name" value="Nucleotide-diphospho-sugar transferases"/>
    <property type="match status" value="1"/>
</dbReference>
<evidence type="ECO:0000256" key="4">
    <source>
        <dbReference type="ARBA" id="ARBA00023056"/>
    </source>
</evidence>
<dbReference type="InterPro" id="IPR005835">
    <property type="entry name" value="NTP_transferase_dom"/>
</dbReference>
<dbReference type="Proteomes" id="UP000239187">
    <property type="component" value="Chromosome"/>
</dbReference>
<dbReference type="PANTHER" id="PTHR43523">
    <property type="entry name" value="GLUCOSE-1-PHOSPHATE ADENYLYLTRANSFERASE-RELATED"/>
    <property type="match status" value="1"/>
</dbReference>
<organism evidence="8 9">
    <name type="scientific">Arthrobacter agilis</name>
    <dbReference type="NCBI Taxonomy" id="37921"/>
    <lineage>
        <taxon>Bacteria</taxon>
        <taxon>Bacillati</taxon>
        <taxon>Actinomycetota</taxon>
        <taxon>Actinomycetes</taxon>
        <taxon>Micrococcales</taxon>
        <taxon>Micrococcaceae</taxon>
        <taxon>Arthrobacter</taxon>
    </lineage>
</organism>
<comment type="similarity">
    <text evidence="1">Belongs to the bacterial/plant glucose-1-phosphate adenylyltransferase family.</text>
</comment>
<feature type="domain" description="Glucose-1-phosphate adenylyltransferase/Bifunctional protein GlmU-like C-terminal hexapeptide" evidence="7">
    <location>
        <begin position="292"/>
        <end position="357"/>
    </location>
</feature>
<dbReference type="RefSeq" id="WP_208739394.1">
    <property type="nucleotide sequence ID" value="NZ_CP024915.1"/>
</dbReference>
<dbReference type="Pfam" id="PF24894">
    <property type="entry name" value="Hexapep_GlmU"/>
    <property type="match status" value="1"/>
</dbReference>
<evidence type="ECO:0000256" key="3">
    <source>
        <dbReference type="ARBA" id="ARBA00022695"/>
    </source>
</evidence>
<gene>
    <name evidence="8" type="ORF">CVO76_11915</name>
</gene>
<accession>A0A2L0UG85</accession>
<dbReference type="InterPro" id="IPR029044">
    <property type="entry name" value="Nucleotide-diphossugar_trans"/>
</dbReference>
<dbReference type="InterPro" id="IPR011831">
    <property type="entry name" value="ADP-Glc_PPase"/>
</dbReference>
<evidence type="ECO:0000256" key="1">
    <source>
        <dbReference type="ARBA" id="ARBA00010443"/>
    </source>
</evidence>
<evidence type="ECO:0000313" key="9">
    <source>
        <dbReference type="Proteomes" id="UP000239187"/>
    </source>
</evidence>
<dbReference type="PANTHER" id="PTHR43523:SF2">
    <property type="entry name" value="GLUCOSE-1-PHOSPHATE ADENYLYLTRANSFERASE"/>
    <property type="match status" value="1"/>
</dbReference>
<feature type="domain" description="Nucleotidyl transferase" evidence="6">
    <location>
        <begin position="15"/>
        <end position="264"/>
    </location>
</feature>
<dbReference type="EMBL" id="CP024915">
    <property type="protein sequence ID" value="AUZ88263.1"/>
    <property type="molecule type" value="Genomic_DNA"/>
</dbReference>
<dbReference type="Gene3D" id="2.160.10.10">
    <property type="entry name" value="Hexapeptide repeat proteins"/>
    <property type="match status" value="1"/>
</dbReference>
<dbReference type="Gene3D" id="3.90.550.10">
    <property type="entry name" value="Spore Coat Polysaccharide Biosynthesis Protein SpsA, Chain A"/>
    <property type="match status" value="1"/>
</dbReference>
<dbReference type="Pfam" id="PF00483">
    <property type="entry name" value="NTP_transferase"/>
    <property type="match status" value="1"/>
</dbReference>
<evidence type="ECO:0000313" key="8">
    <source>
        <dbReference type="EMBL" id="AUZ88263.1"/>
    </source>
</evidence>
<dbReference type="GO" id="GO:0005978">
    <property type="term" value="P:glycogen biosynthetic process"/>
    <property type="evidence" value="ECO:0007669"/>
    <property type="project" value="UniProtKB-KW"/>
</dbReference>
<dbReference type="CDD" id="cd04651">
    <property type="entry name" value="LbH_G1P_AT_C"/>
    <property type="match status" value="1"/>
</dbReference>
<dbReference type="SUPFAM" id="SSF51161">
    <property type="entry name" value="Trimeric LpxA-like enzymes"/>
    <property type="match status" value="1"/>
</dbReference>
<reference evidence="8 9" key="1">
    <citation type="submission" date="2017-11" db="EMBL/GenBank/DDBJ databases">
        <title>Draft genome of Arthrobacter agilis strain UMCV2, a plant growth-promoting rhizobacterium and biocontrol capacity of phytopathogenic fungi.</title>
        <authorList>
            <person name="Martinez-Camara R."/>
            <person name="Santoyo G."/>
            <person name="Moreno-Hagelsieb G."/>
            <person name="Valencia-Cantero E."/>
        </authorList>
    </citation>
    <scope>NUCLEOTIDE SEQUENCE [LARGE SCALE GENOMIC DNA]</scope>
    <source>
        <strain evidence="8 9">UMCV2</strain>
    </source>
</reference>